<dbReference type="NCBIfam" id="TIGR04183">
    <property type="entry name" value="Por_Secre_tail"/>
    <property type="match status" value="1"/>
</dbReference>
<organism evidence="1 2">
    <name type="scientific">Hymenobacter caeli</name>
    <dbReference type="NCBI Taxonomy" id="2735894"/>
    <lineage>
        <taxon>Bacteria</taxon>
        <taxon>Pseudomonadati</taxon>
        <taxon>Bacteroidota</taxon>
        <taxon>Cytophagia</taxon>
        <taxon>Cytophagales</taxon>
        <taxon>Hymenobacteraceae</taxon>
        <taxon>Hymenobacter</taxon>
    </lineage>
</organism>
<comment type="caution">
    <text evidence="1">The sequence shown here is derived from an EMBL/GenBank/DDBJ whole genome shotgun (WGS) entry which is preliminary data.</text>
</comment>
<evidence type="ECO:0008006" key="3">
    <source>
        <dbReference type="Google" id="ProtNLM"/>
    </source>
</evidence>
<proteinExistence type="predicted"/>
<sequence>MLTLNGAAAQTIGGTASSPLTLPSNVTLVLNNPAGLALQRPLQVNGTLTLTSGLVSTTAANGLTLGAAAMISGSTTSFINGPLSLMQAGTVVNLTFPIGSGRAYRPLTLTGQQADAPTTYTAQQFNQAPVARAFPTAAGSVQRVSRVRYFNITNNGATNFSQGTVTLKYDVDDQVDATGKLRIAKSDNAGNWLDLGGTGTAAPVGSITSTVPFASFSDFVLASTEATGGAGNNPLPVVLTGFTARRQGPAVLLEWATASERNNSRFEVQRSADGQAFATLKTVPGSGSSTAAHAYSWLDADAAGGPLYYRLRQVDADGTATYSPVVAVLPDAAQTGVFPNPAQQHIRFGAPAGSAYRVLNALGQPVLTGRAPAEGTALDLPGLAPGIYYLEISNAQGQVRHRFIKE</sequence>
<evidence type="ECO:0000313" key="2">
    <source>
        <dbReference type="Proteomes" id="UP000779507"/>
    </source>
</evidence>
<dbReference type="RefSeq" id="WP_173808104.1">
    <property type="nucleotide sequence ID" value="NZ_JABSNP010000001.1"/>
</dbReference>
<accession>A0ABX2FK28</accession>
<dbReference type="InterPro" id="IPR026444">
    <property type="entry name" value="Secre_tail"/>
</dbReference>
<dbReference type="InterPro" id="IPR013783">
    <property type="entry name" value="Ig-like_fold"/>
</dbReference>
<evidence type="ECO:0000313" key="1">
    <source>
        <dbReference type="EMBL" id="NRT17317.1"/>
    </source>
</evidence>
<dbReference type="EMBL" id="JABSNP010000001">
    <property type="protein sequence ID" value="NRT17317.1"/>
    <property type="molecule type" value="Genomic_DNA"/>
</dbReference>
<protein>
    <recommendedName>
        <fullName evidence="3">T9SS type A sorting domain-containing protein</fullName>
    </recommendedName>
</protein>
<keyword evidence="2" id="KW-1185">Reference proteome</keyword>
<dbReference type="Gene3D" id="2.60.40.10">
    <property type="entry name" value="Immunoglobulins"/>
    <property type="match status" value="1"/>
</dbReference>
<gene>
    <name evidence="1" type="ORF">HNP98_000120</name>
</gene>
<name>A0ABX2FK28_9BACT</name>
<reference evidence="1 2" key="1">
    <citation type="submission" date="2020-05" db="EMBL/GenBank/DDBJ databases">
        <title>Genomic Encyclopedia of Type Strains, Phase IV (KMG-V): Genome sequencing to study the core and pangenomes of soil and plant-associated prokaryotes.</title>
        <authorList>
            <person name="Whitman W."/>
        </authorList>
    </citation>
    <scope>NUCLEOTIDE SEQUENCE [LARGE SCALE GENOMIC DNA]</scope>
    <source>
        <strain evidence="1 2">9A</strain>
    </source>
</reference>
<dbReference type="Proteomes" id="UP000779507">
    <property type="component" value="Unassembled WGS sequence"/>
</dbReference>